<dbReference type="Pfam" id="PF12874">
    <property type="entry name" value="zf-met"/>
    <property type="match status" value="3"/>
</dbReference>
<dbReference type="InterPro" id="IPR003604">
    <property type="entry name" value="Matrin/U1-like-C_Znf_C2H2"/>
</dbReference>
<sequence length="316" mass="34169">MRAESAPGGENKPPEITPQKVQKEWTCAICQVTTTAENVLKSHFQGKKHGAKCEELKASKQAEKNKGSFLNSKGAKPNDDVEVIKAVANTEKKEVASAIEMDCRDTLAVGKGLKCKEPNVAQEHIKPVELAEKNAAAAANQAKDAGPNLDQTEKKTAAAAEIKEMRAESAPGGENKPPEITPQKVQKEWTCAICQVTTTCENNLKSHFQGMRHRDKCKELKASKRAEKNKGSSSSAANKGPNQNETKRQKEKVQVTGTSEQKNVKNTNTGMKQSVLWCSICNVRCPGEIAMASHLSGKKHLSRIQDLLSVGGCANA</sequence>
<organism evidence="4">
    <name type="scientific">Davidia involucrata</name>
    <name type="common">Dove tree</name>
    <dbReference type="NCBI Taxonomy" id="16924"/>
    <lineage>
        <taxon>Eukaryota</taxon>
        <taxon>Viridiplantae</taxon>
        <taxon>Streptophyta</taxon>
        <taxon>Embryophyta</taxon>
        <taxon>Tracheophyta</taxon>
        <taxon>Spermatophyta</taxon>
        <taxon>Magnoliopsida</taxon>
        <taxon>eudicotyledons</taxon>
        <taxon>Gunneridae</taxon>
        <taxon>Pentapetalae</taxon>
        <taxon>asterids</taxon>
        <taxon>Cornales</taxon>
        <taxon>Nyssaceae</taxon>
        <taxon>Davidia</taxon>
    </lineage>
</organism>
<evidence type="ECO:0000313" key="4">
    <source>
        <dbReference type="EMBL" id="MPA67584.1"/>
    </source>
</evidence>
<evidence type="ECO:0000256" key="1">
    <source>
        <dbReference type="SAM" id="MobiDB-lite"/>
    </source>
</evidence>
<dbReference type="AlphaFoldDB" id="A0A5B7BGE3"/>
<feature type="region of interest" description="Disordered" evidence="1">
    <location>
        <begin position="223"/>
        <end position="266"/>
    </location>
</feature>
<dbReference type="EMBL" id="GHES01037025">
    <property type="protein sequence ID" value="MPA67584.1"/>
    <property type="molecule type" value="Transcribed_RNA"/>
</dbReference>
<dbReference type="GO" id="GO:0003676">
    <property type="term" value="F:nucleic acid binding"/>
    <property type="evidence" value="ECO:0007669"/>
    <property type="project" value="InterPro"/>
</dbReference>
<feature type="domain" description="U1-type" evidence="3">
    <location>
        <begin position="22"/>
        <end position="56"/>
    </location>
</feature>
<feature type="domain" description="C2H2-type" evidence="2">
    <location>
        <begin position="276"/>
        <end position="300"/>
    </location>
</feature>
<reference evidence="4" key="1">
    <citation type="submission" date="2019-08" db="EMBL/GenBank/DDBJ databases">
        <title>Reference gene set and small RNA set construction with multiple tissues from Davidia involucrata Baill.</title>
        <authorList>
            <person name="Yang H."/>
            <person name="Zhou C."/>
            <person name="Li G."/>
            <person name="Wang J."/>
            <person name="Gao P."/>
            <person name="Wang M."/>
            <person name="Wang R."/>
            <person name="Zhao Y."/>
        </authorList>
    </citation>
    <scope>NUCLEOTIDE SEQUENCE</scope>
    <source>
        <tissue evidence="4">Mixed with DoveR01_LX</tissue>
    </source>
</reference>
<name>A0A5B7BGE3_DAVIN</name>
<dbReference type="InterPro" id="IPR013087">
    <property type="entry name" value="Znf_C2H2_type"/>
</dbReference>
<protein>
    <submittedName>
        <fullName evidence="4">Uncharacterized protein</fullName>
    </submittedName>
</protein>
<dbReference type="SMART" id="SM00355">
    <property type="entry name" value="ZnF_C2H2"/>
    <property type="match status" value="3"/>
</dbReference>
<evidence type="ECO:0000259" key="2">
    <source>
        <dbReference type="SMART" id="SM00355"/>
    </source>
</evidence>
<feature type="domain" description="C2H2-type" evidence="2">
    <location>
        <begin position="189"/>
        <end position="213"/>
    </location>
</feature>
<dbReference type="InterPro" id="IPR036236">
    <property type="entry name" value="Znf_C2H2_sf"/>
</dbReference>
<dbReference type="Gene3D" id="3.30.160.60">
    <property type="entry name" value="Classic Zinc Finger"/>
    <property type="match status" value="3"/>
</dbReference>
<evidence type="ECO:0000259" key="3">
    <source>
        <dbReference type="SMART" id="SM00451"/>
    </source>
</evidence>
<feature type="domain" description="C2H2-type" evidence="2">
    <location>
        <begin position="25"/>
        <end position="49"/>
    </location>
</feature>
<proteinExistence type="predicted"/>
<gene>
    <name evidence="4" type="ORF">Din_037025</name>
</gene>
<feature type="region of interest" description="Disordered" evidence="1">
    <location>
        <begin position="135"/>
        <end position="182"/>
    </location>
</feature>
<accession>A0A5B7BGE3</accession>
<feature type="compositionally biased region" description="Low complexity" evidence="1">
    <location>
        <begin position="231"/>
        <end position="240"/>
    </location>
</feature>
<feature type="compositionally biased region" description="Basic and acidic residues" evidence="1">
    <location>
        <begin position="151"/>
        <end position="167"/>
    </location>
</feature>
<feature type="domain" description="U1-type" evidence="3">
    <location>
        <begin position="186"/>
        <end position="220"/>
    </location>
</feature>
<dbReference type="SUPFAM" id="SSF57667">
    <property type="entry name" value="beta-beta-alpha zinc fingers"/>
    <property type="match status" value="3"/>
</dbReference>
<feature type="domain" description="U1-type" evidence="3">
    <location>
        <begin position="273"/>
        <end position="307"/>
    </location>
</feature>
<feature type="compositionally biased region" description="Polar residues" evidence="1">
    <location>
        <begin position="255"/>
        <end position="266"/>
    </location>
</feature>
<feature type="region of interest" description="Disordered" evidence="1">
    <location>
        <begin position="1"/>
        <end position="20"/>
    </location>
</feature>
<dbReference type="SMART" id="SM00451">
    <property type="entry name" value="ZnF_U1"/>
    <property type="match status" value="3"/>
</dbReference>
<dbReference type="GO" id="GO:0008270">
    <property type="term" value="F:zinc ion binding"/>
    <property type="evidence" value="ECO:0007669"/>
    <property type="project" value="InterPro"/>
</dbReference>
<dbReference type="PANTHER" id="PTHR47487">
    <property type="entry name" value="OS06G0651300 PROTEIN-RELATED"/>
    <property type="match status" value="1"/>
</dbReference>
<dbReference type="PANTHER" id="PTHR47487:SF16">
    <property type="entry name" value="C2H2-TYPE DOMAIN-CONTAINING PROTEIN"/>
    <property type="match status" value="1"/>
</dbReference>
<feature type="compositionally biased region" description="Low complexity" evidence="1">
    <location>
        <begin position="135"/>
        <end position="145"/>
    </location>
</feature>